<keyword evidence="3" id="KW-1185">Reference proteome</keyword>
<evidence type="ECO:0000256" key="1">
    <source>
        <dbReference type="SAM" id="MobiDB-lite"/>
    </source>
</evidence>
<reference evidence="2 3" key="1">
    <citation type="submission" date="2023-05" db="EMBL/GenBank/DDBJ databases">
        <title>A 100% complete, gapless, phased diploid assembly of the Scenedesmus obliquus UTEX 3031 genome.</title>
        <authorList>
            <person name="Biondi T.C."/>
            <person name="Hanschen E.R."/>
            <person name="Kwon T."/>
            <person name="Eng W."/>
            <person name="Kruse C.P.S."/>
            <person name="Koehler S.I."/>
            <person name="Kunde Y."/>
            <person name="Gleasner C.D."/>
            <person name="You Mak K.T."/>
            <person name="Polle J."/>
            <person name="Hovde B.T."/>
            <person name="Starkenburg S.R."/>
        </authorList>
    </citation>
    <scope>NUCLEOTIDE SEQUENCE [LARGE SCALE GENOMIC DNA]</scope>
    <source>
        <strain evidence="2 3">DOE0152z</strain>
    </source>
</reference>
<name>A0ABY8UI48_TETOB</name>
<feature type="compositionally biased region" description="Polar residues" evidence="1">
    <location>
        <begin position="14"/>
        <end position="29"/>
    </location>
</feature>
<feature type="region of interest" description="Disordered" evidence="1">
    <location>
        <begin position="1"/>
        <end position="45"/>
    </location>
</feature>
<protein>
    <submittedName>
        <fullName evidence="2">Uncharacterized protein</fullName>
    </submittedName>
</protein>
<dbReference type="EMBL" id="CP126219">
    <property type="protein sequence ID" value="WIA20810.1"/>
    <property type="molecule type" value="Genomic_DNA"/>
</dbReference>
<evidence type="ECO:0000313" key="3">
    <source>
        <dbReference type="Proteomes" id="UP001244341"/>
    </source>
</evidence>
<proteinExistence type="predicted"/>
<organism evidence="2 3">
    <name type="scientific">Tetradesmus obliquus</name>
    <name type="common">Green alga</name>
    <name type="synonym">Acutodesmus obliquus</name>
    <dbReference type="NCBI Taxonomy" id="3088"/>
    <lineage>
        <taxon>Eukaryota</taxon>
        <taxon>Viridiplantae</taxon>
        <taxon>Chlorophyta</taxon>
        <taxon>core chlorophytes</taxon>
        <taxon>Chlorophyceae</taxon>
        <taxon>CS clade</taxon>
        <taxon>Sphaeropleales</taxon>
        <taxon>Scenedesmaceae</taxon>
        <taxon>Tetradesmus</taxon>
    </lineage>
</organism>
<accession>A0ABY8UI48</accession>
<sequence length="216" mass="22598">MLPRVTITPDVSGRTVSKNFSSKAKPQTDSSRRKPVHAAYAPAARSSAPKALANVTVEGVKRRSFEKPPLHSALEAPGIQSCLIDADSAGSTQDVASQQALSHTTEASSCHISSSTATPCSSTNSLAKSDSELALLLNNADLSRPGITIINIGSIPIQRKFGADIVATASFANEDTSRSIGRSTVFLRLDVMRSNLLQQLAAGMAGQQQQQLAGAV</sequence>
<gene>
    <name evidence="2" type="ORF">OEZ85_005166</name>
</gene>
<evidence type="ECO:0000313" key="2">
    <source>
        <dbReference type="EMBL" id="WIA20810.1"/>
    </source>
</evidence>
<dbReference type="Proteomes" id="UP001244341">
    <property type="component" value="Chromosome 12b"/>
</dbReference>